<protein>
    <recommendedName>
        <fullName evidence="3">Platelet-derived growth factor receptor-like protein</fullName>
    </recommendedName>
</protein>
<evidence type="ECO:0000313" key="14">
    <source>
        <dbReference type="Proteomes" id="UP000518266"/>
    </source>
</evidence>
<keyword evidence="9" id="KW-0460">Magnesium</keyword>
<dbReference type="InterPro" id="IPR011009">
    <property type="entry name" value="Kinase-like_dom_sf"/>
</dbReference>
<feature type="compositionally biased region" description="Polar residues" evidence="10">
    <location>
        <begin position="1328"/>
        <end position="1345"/>
    </location>
</feature>
<evidence type="ECO:0000256" key="7">
    <source>
        <dbReference type="ARBA" id="ARBA00023319"/>
    </source>
</evidence>
<evidence type="ECO:0000313" key="13">
    <source>
        <dbReference type="EMBL" id="KAF3835124.1"/>
    </source>
</evidence>
<evidence type="ECO:0000256" key="8">
    <source>
        <dbReference type="PIRSR" id="PIRSR000615-2"/>
    </source>
</evidence>
<dbReference type="InterPro" id="IPR013098">
    <property type="entry name" value="Ig_I-set"/>
</dbReference>
<dbReference type="PANTHER" id="PTHR15360:SF4">
    <property type="entry name" value="PROTEIN KINASE DOMAIN-CONTAINING PROTEIN"/>
    <property type="match status" value="1"/>
</dbReference>
<feature type="binding site" evidence="8">
    <location>
        <begin position="1084"/>
        <end position="1090"/>
    </location>
    <ligand>
        <name>ATP</name>
        <dbReference type="ChEBI" id="CHEBI:30616"/>
    </ligand>
</feature>
<evidence type="ECO:0000256" key="9">
    <source>
        <dbReference type="PIRSR" id="PIRSR000615-3"/>
    </source>
</evidence>
<dbReference type="Gene3D" id="2.60.40.10">
    <property type="entry name" value="Immunoglobulins"/>
    <property type="match status" value="8"/>
</dbReference>
<dbReference type="InterPro" id="IPR013783">
    <property type="entry name" value="Ig-like_fold"/>
</dbReference>
<evidence type="ECO:0000256" key="1">
    <source>
        <dbReference type="ARBA" id="ARBA00004251"/>
    </source>
</evidence>
<feature type="region of interest" description="Disordered" evidence="10">
    <location>
        <begin position="1289"/>
        <end position="1348"/>
    </location>
</feature>
<feature type="compositionally biased region" description="Basic and acidic residues" evidence="10">
    <location>
        <begin position="1289"/>
        <end position="1301"/>
    </location>
</feature>
<dbReference type="GO" id="GO:0005886">
    <property type="term" value="C:plasma membrane"/>
    <property type="evidence" value="ECO:0007669"/>
    <property type="project" value="UniProtKB-SubCell"/>
</dbReference>
<evidence type="ECO:0000256" key="5">
    <source>
        <dbReference type="ARBA" id="ARBA00023157"/>
    </source>
</evidence>
<evidence type="ECO:0000256" key="6">
    <source>
        <dbReference type="ARBA" id="ARBA00023180"/>
    </source>
</evidence>
<keyword evidence="11" id="KW-1133">Transmembrane helix</keyword>
<feature type="domain" description="Ig-like" evidence="12">
    <location>
        <begin position="755"/>
        <end position="846"/>
    </location>
</feature>
<keyword evidence="8" id="KW-0067">ATP-binding</keyword>
<evidence type="ECO:0000256" key="4">
    <source>
        <dbReference type="ARBA" id="ARBA00022737"/>
    </source>
</evidence>
<evidence type="ECO:0000256" key="11">
    <source>
        <dbReference type="SAM" id="Phobius"/>
    </source>
</evidence>
<feature type="domain" description="Ig-like" evidence="12">
    <location>
        <begin position="665"/>
        <end position="744"/>
    </location>
</feature>
<dbReference type="PIRSF" id="PIRSF000615">
    <property type="entry name" value="TyrPK_CSF1-R"/>
    <property type="match status" value="1"/>
</dbReference>
<dbReference type="SUPFAM" id="SSF56112">
    <property type="entry name" value="Protein kinase-like (PK-like)"/>
    <property type="match status" value="1"/>
</dbReference>
<comment type="subcellular location">
    <subcellularLocation>
        <location evidence="1">Cell membrane</location>
        <topology evidence="1">Single-pass type I membrane protein</topology>
    </subcellularLocation>
</comment>
<dbReference type="FunFam" id="2.60.40.10:FF:000720">
    <property type="entry name" value="Platelet-derived growth factor receptor alpha"/>
    <property type="match status" value="1"/>
</dbReference>
<dbReference type="PRINTS" id="PR01832">
    <property type="entry name" value="VEGFRECEPTOR"/>
</dbReference>
<feature type="transmembrane region" description="Helical" evidence="11">
    <location>
        <begin position="1006"/>
        <end position="1030"/>
    </location>
</feature>
<keyword evidence="7" id="KW-0393">Immunoglobulin domain</keyword>
<dbReference type="Pfam" id="PF07679">
    <property type="entry name" value="I-set"/>
    <property type="match status" value="2"/>
</dbReference>
<feature type="binding site" evidence="9">
    <location>
        <position position="1053"/>
    </location>
    <ligand>
        <name>Mg(2+)</name>
        <dbReference type="ChEBI" id="CHEBI:18420"/>
    </ligand>
</feature>
<dbReference type="EMBL" id="JAAKFY010000025">
    <property type="protein sequence ID" value="KAF3835124.1"/>
    <property type="molecule type" value="Genomic_DNA"/>
</dbReference>
<dbReference type="SMART" id="SM00409">
    <property type="entry name" value="IG"/>
    <property type="match status" value="5"/>
</dbReference>
<organism evidence="13 14">
    <name type="scientific">Dissostichus mawsoni</name>
    <name type="common">Antarctic cod</name>
    <dbReference type="NCBI Taxonomy" id="36200"/>
    <lineage>
        <taxon>Eukaryota</taxon>
        <taxon>Metazoa</taxon>
        <taxon>Chordata</taxon>
        <taxon>Craniata</taxon>
        <taxon>Vertebrata</taxon>
        <taxon>Euteleostomi</taxon>
        <taxon>Actinopterygii</taxon>
        <taxon>Neopterygii</taxon>
        <taxon>Teleostei</taxon>
        <taxon>Neoteleostei</taxon>
        <taxon>Acanthomorphata</taxon>
        <taxon>Eupercaria</taxon>
        <taxon>Perciformes</taxon>
        <taxon>Notothenioidei</taxon>
        <taxon>Nototheniidae</taxon>
        <taxon>Dissostichus</taxon>
    </lineage>
</organism>
<evidence type="ECO:0000256" key="3">
    <source>
        <dbReference type="ARBA" id="ARBA00019671"/>
    </source>
</evidence>
<keyword evidence="11" id="KW-0812">Transmembrane</keyword>
<dbReference type="GO" id="GO:0046872">
    <property type="term" value="F:metal ion binding"/>
    <property type="evidence" value="ECO:0007669"/>
    <property type="project" value="UniProtKB-KW"/>
</dbReference>
<dbReference type="Gene3D" id="3.30.200.20">
    <property type="entry name" value="Phosphorylase Kinase, domain 1"/>
    <property type="match status" value="1"/>
</dbReference>
<accession>A0A7J5XDQ9</accession>
<dbReference type="InterPro" id="IPR001245">
    <property type="entry name" value="Ser-Thr/Tyr_kinase_cat_dom"/>
</dbReference>
<dbReference type="PANTHER" id="PTHR15360">
    <property type="entry name" value="PLATELET-DERIVED GROWTH FACTOR RECEPTOR LIKE"/>
    <property type="match status" value="1"/>
</dbReference>
<dbReference type="Proteomes" id="UP000518266">
    <property type="component" value="Unassembled WGS sequence"/>
</dbReference>
<name>A0A7J5XDQ9_DISMA</name>
<keyword evidence="4" id="KW-0677">Repeat</keyword>
<dbReference type="GO" id="GO:0005524">
    <property type="term" value="F:ATP binding"/>
    <property type="evidence" value="ECO:0007669"/>
    <property type="project" value="UniProtKB-KW"/>
</dbReference>
<dbReference type="OrthoDB" id="9936425at2759"/>
<reference evidence="13 14" key="1">
    <citation type="submission" date="2020-03" db="EMBL/GenBank/DDBJ databases">
        <title>Dissostichus mawsoni Genome sequencing and assembly.</title>
        <authorList>
            <person name="Park H."/>
        </authorList>
    </citation>
    <scope>NUCLEOTIDE SEQUENCE [LARGE SCALE GENOMIC DNA]</scope>
    <source>
        <strain evidence="13">DM0001</strain>
        <tissue evidence="13">Muscle</tissue>
    </source>
</reference>
<comment type="caution">
    <text evidence="13">The sequence shown here is derived from an EMBL/GenBank/DDBJ whole genome shotgun (WGS) entry which is preliminary data.</text>
</comment>
<keyword evidence="11" id="KW-0472">Membrane</keyword>
<dbReference type="PROSITE" id="PS50835">
    <property type="entry name" value="IG_LIKE"/>
    <property type="match status" value="3"/>
</dbReference>
<keyword evidence="14" id="KW-1185">Reference proteome</keyword>
<keyword evidence="5" id="KW-1015">Disulfide bond</keyword>
<evidence type="ECO:0000256" key="2">
    <source>
        <dbReference type="ARBA" id="ARBA00011360"/>
    </source>
</evidence>
<evidence type="ECO:0000256" key="10">
    <source>
        <dbReference type="SAM" id="MobiDB-lite"/>
    </source>
</evidence>
<evidence type="ECO:0000259" key="12">
    <source>
        <dbReference type="PROSITE" id="PS50835"/>
    </source>
</evidence>
<dbReference type="InterPro" id="IPR042495">
    <property type="entry name" value="PDGFRL"/>
</dbReference>
<keyword evidence="9" id="KW-0479">Metal-binding</keyword>
<dbReference type="FunFam" id="2.60.40.10:FF:000223">
    <property type="entry name" value="Platelet-derived growth factor receptor beta"/>
    <property type="match status" value="1"/>
</dbReference>
<comment type="subunit">
    <text evidence="2">Forms a complex composed of PDGFRL, TNK2 and GRB2.</text>
</comment>
<dbReference type="InterPro" id="IPR003598">
    <property type="entry name" value="Ig_sub2"/>
</dbReference>
<dbReference type="InterPro" id="IPR007110">
    <property type="entry name" value="Ig-like_dom"/>
</dbReference>
<proteinExistence type="predicted"/>
<dbReference type="PROSITE" id="PS00290">
    <property type="entry name" value="IG_MHC"/>
    <property type="match status" value="1"/>
</dbReference>
<dbReference type="InterPro" id="IPR003599">
    <property type="entry name" value="Ig_sub"/>
</dbReference>
<dbReference type="SUPFAM" id="SSF48726">
    <property type="entry name" value="Immunoglobulin"/>
    <property type="match status" value="5"/>
</dbReference>
<dbReference type="InterPro" id="IPR003006">
    <property type="entry name" value="Ig/MHC_CS"/>
</dbReference>
<dbReference type="Pfam" id="PF25305">
    <property type="entry name" value="Ig_PDGFR_d4"/>
    <property type="match status" value="1"/>
</dbReference>
<keyword evidence="6" id="KW-0325">Glycoprotein</keyword>
<feature type="domain" description="Ig-like" evidence="12">
    <location>
        <begin position="219"/>
        <end position="371"/>
    </location>
</feature>
<dbReference type="Pfam" id="PF07714">
    <property type="entry name" value="PK_Tyr_Ser-Thr"/>
    <property type="match status" value="1"/>
</dbReference>
<dbReference type="GO" id="GO:0004672">
    <property type="term" value="F:protein kinase activity"/>
    <property type="evidence" value="ECO:0007669"/>
    <property type="project" value="InterPro"/>
</dbReference>
<dbReference type="InterPro" id="IPR036179">
    <property type="entry name" value="Ig-like_dom_sf"/>
</dbReference>
<dbReference type="SMART" id="SM00408">
    <property type="entry name" value="IGc2"/>
    <property type="match status" value="3"/>
</dbReference>
<sequence>MPTTVQTYFSTLDSSHRDLRPKASDNVSLSWSAVVRTVADAERGLHICSHSAGSLRIIAAAKDPYCAFWSDQFTVDILTRKEYKEGITKKASTSIVMDGVKASLVFGGMLVAGLLVSVTSGLSPPTIVSNEEEFVLQPNSVFNISCTGKRNVVWAEPLPKNTFVYPGYYTATLFIYNATVENTGYYMCTYQTQEGDLEDEPEENNEAGIYVFVPDAQAPFVPETPENLVVPMETHGVPISCRVSDPNSHVTLRSVPSGEDMSAFYDHKMGFFGSLSPGQYQCETSVNGHSIRSVIYTVETEVPAEMDNFDVEVKASEETAMGAVQIKETSFDGVIYTLSIPKATSQDSGSYECSVTHIISGGVRVSSVAVTVFEENSFVAVDHSGIQTSEFVSLLEETEYTILINAYPNPKVLWLKDGKAMPQTYYIFTKTSHLEGNRYQSILTLRQPLVKDNGNYTITAISGSHTAHFSFTLKVTGGGDGGAPPHSIHLDLSGRGKTSLGYAAGCARADTRGQQRPFVTTITVDNASAIDTGYYTCFYTRNTTEDTEDSSIYIYVPDPDVPFVPSSVPFGNHVLSDQEEMEIQCRVSDPSTNVTLVNVDTQLPVPSFYDSKRGALGVFTAGTYVCKALVNGEEHDSEEYIVHGWTGSAALHVELTAKRTALLVGETITVNCLARGSEILEDHWKYPGILANRAIKTVHENKRDQEILYTLTIQKASIKDNGIYSCSITDMFSNDSQIKELAIRVFASRFLSITPEFGEYESAELDEVREFRAEISAFPSAHVTWLKDGIPLSDVTAEITTSLRQLSETSYLSVLTLIRAKEEDSGNYTIRVENGEHIRDVGLNLEVRGKREECPKPFITFMFLDTAVATFRPSYSLSFPHIFPHTLSDYVTVPAVILDLMDIHHGSAKGQAVVCITRGQPTPVVEWFVCKNIKHCANDSSSWVPLPANSTGITMDSRFDEENNLESQVMFGHLESTLAVRCLARNEMAAVSREVKLVSNGPHPELTVAAAVLVLLVIVIISLIVLVIIWKQKPRYEIRWRVIESVSPDGHEYIYVDPMQLPYDSRWEFPRDRLVLGPIYIITEYCFYGDLVNHLHKNRENFISLNPEKSKKEMDIFGINPVDESSRSYVILSFESKGDYMDMKQSDNTQYVPMLEMNDASKYSDIQKSDYDHPPSQKEGEMDDLMSEDINEGLTTTDLLSFTYQVAKGMEFLSSKNMMMKCWNSEPEKRPTFLGLSETVSTLLPSNYKKHYERVNHDFLKSDHPAVTRVCVENDDAYIGITQKSQGKLKDRESGFDEQRLSSDSGYIPLPDLDPLSDDEYGKRNRHGSQTSDESAIETGSSISTYAKREGETLEDITLLDEMCLDCSDLGEDSFL</sequence>
<gene>
    <name evidence="13" type="ORF">F7725_027682</name>
</gene>
<keyword evidence="8" id="KW-0547">Nucleotide-binding</keyword>